<dbReference type="FunFam" id="1.10.10.60:FF:000001">
    <property type="entry name" value="MYB-related transcription factor"/>
    <property type="match status" value="1"/>
</dbReference>
<keyword evidence="2" id="KW-0677">Repeat</keyword>
<dbReference type="PANTHER" id="PTHR47994:SF5">
    <property type="entry name" value="F14D16.11-RELATED"/>
    <property type="match status" value="1"/>
</dbReference>
<keyword evidence="4" id="KW-0539">Nucleus</keyword>
<dbReference type="InterPro" id="IPR001005">
    <property type="entry name" value="SANT/Myb"/>
</dbReference>
<organism evidence="7 8">
    <name type="scientific">Nyssa sinensis</name>
    <dbReference type="NCBI Taxonomy" id="561372"/>
    <lineage>
        <taxon>Eukaryota</taxon>
        <taxon>Viridiplantae</taxon>
        <taxon>Streptophyta</taxon>
        <taxon>Embryophyta</taxon>
        <taxon>Tracheophyta</taxon>
        <taxon>Spermatophyta</taxon>
        <taxon>Magnoliopsida</taxon>
        <taxon>eudicotyledons</taxon>
        <taxon>Gunneridae</taxon>
        <taxon>Pentapetalae</taxon>
        <taxon>asterids</taxon>
        <taxon>Cornales</taxon>
        <taxon>Nyssaceae</taxon>
        <taxon>Nyssa</taxon>
    </lineage>
</organism>
<evidence type="ECO:0000256" key="4">
    <source>
        <dbReference type="ARBA" id="ARBA00023242"/>
    </source>
</evidence>
<dbReference type="CDD" id="cd00167">
    <property type="entry name" value="SANT"/>
    <property type="match status" value="2"/>
</dbReference>
<evidence type="ECO:0000313" key="8">
    <source>
        <dbReference type="Proteomes" id="UP000325577"/>
    </source>
</evidence>
<dbReference type="OrthoDB" id="2143914at2759"/>
<dbReference type="PROSITE" id="PS50090">
    <property type="entry name" value="MYB_LIKE"/>
    <property type="match status" value="2"/>
</dbReference>
<comment type="subcellular location">
    <subcellularLocation>
        <location evidence="1">Nucleus</location>
    </subcellularLocation>
</comment>
<dbReference type="AlphaFoldDB" id="A0A5J4ZX95"/>
<evidence type="ECO:0000259" key="6">
    <source>
        <dbReference type="PROSITE" id="PS51294"/>
    </source>
</evidence>
<accession>A0A5J4ZX95</accession>
<dbReference type="PROSITE" id="PS51294">
    <property type="entry name" value="HTH_MYB"/>
    <property type="match status" value="2"/>
</dbReference>
<protein>
    <recommendedName>
        <fullName evidence="9">Transcription factor MYB39</fullName>
    </recommendedName>
</protein>
<dbReference type="PANTHER" id="PTHR47994">
    <property type="entry name" value="F14D16.11-RELATED"/>
    <property type="match status" value="1"/>
</dbReference>
<dbReference type="InterPro" id="IPR009057">
    <property type="entry name" value="Homeodomain-like_sf"/>
</dbReference>
<dbReference type="SUPFAM" id="SSF46689">
    <property type="entry name" value="Homeodomain-like"/>
    <property type="match status" value="1"/>
</dbReference>
<dbReference type="SMART" id="SM00717">
    <property type="entry name" value="SANT"/>
    <property type="match status" value="2"/>
</dbReference>
<evidence type="ECO:0000259" key="5">
    <source>
        <dbReference type="PROSITE" id="PS50090"/>
    </source>
</evidence>
<keyword evidence="8" id="KW-1185">Reference proteome</keyword>
<dbReference type="GO" id="GO:0005634">
    <property type="term" value="C:nucleus"/>
    <property type="evidence" value="ECO:0007669"/>
    <property type="project" value="UniProtKB-SubCell"/>
</dbReference>
<evidence type="ECO:0008006" key="9">
    <source>
        <dbReference type="Google" id="ProtNLM"/>
    </source>
</evidence>
<feature type="domain" description="Myb-like" evidence="5">
    <location>
        <begin position="62"/>
        <end position="112"/>
    </location>
</feature>
<evidence type="ECO:0000313" key="7">
    <source>
        <dbReference type="EMBL" id="KAA8522032.1"/>
    </source>
</evidence>
<evidence type="ECO:0000256" key="3">
    <source>
        <dbReference type="ARBA" id="ARBA00023125"/>
    </source>
</evidence>
<keyword evidence="3" id="KW-0238">DNA-binding</keyword>
<dbReference type="InterPro" id="IPR017930">
    <property type="entry name" value="Myb_dom"/>
</dbReference>
<proteinExistence type="predicted"/>
<dbReference type="Pfam" id="PF00249">
    <property type="entry name" value="Myb_DNA-binding"/>
    <property type="match status" value="2"/>
</dbReference>
<name>A0A5J4ZX95_9ASTE</name>
<dbReference type="Gene3D" id="1.10.10.60">
    <property type="entry name" value="Homeodomain-like"/>
    <property type="match status" value="2"/>
</dbReference>
<sequence>MGRFPCCEGNNFKKGPWMPEEDQKLVDYVQKHGHGSWTALSKHAGLNRCGKSCRLRWHNYLRPDIKRGKFSDEEEQIIINLHSVLGNKWSRIATHLPGRTDNEIKNFWNTHLRKKLLRMGIDPKSHKPICDLNVFANLSQLLSASNLGTLMNPWENALRLRADATQLANTQLLQSIWQVLNTSPLPNIEETSLLGSTELLNPIMTLPPSHGYHAADGANPLACFEGGFNPEVQSLNNNSLNNIYDIRTENSIPALASLSPSFGQTYFVNQMESKMNPTYLSPHSPTSTSTSTIFETWEKLMGDEANCSWKDIIQ</sequence>
<dbReference type="FunFam" id="1.10.10.60:FF:000349">
    <property type="entry name" value="Transcription factor MYB39"/>
    <property type="match status" value="1"/>
</dbReference>
<feature type="domain" description="HTH myb-type" evidence="6">
    <location>
        <begin position="62"/>
        <end position="116"/>
    </location>
</feature>
<dbReference type="InterPro" id="IPR015495">
    <property type="entry name" value="Myb_TF_plants"/>
</dbReference>
<evidence type="ECO:0000256" key="1">
    <source>
        <dbReference type="ARBA" id="ARBA00004123"/>
    </source>
</evidence>
<feature type="domain" description="Myb-like" evidence="5">
    <location>
        <begin position="9"/>
        <end position="61"/>
    </location>
</feature>
<dbReference type="GO" id="GO:0003677">
    <property type="term" value="F:DNA binding"/>
    <property type="evidence" value="ECO:0007669"/>
    <property type="project" value="UniProtKB-KW"/>
</dbReference>
<feature type="domain" description="HTH myb-type" evidence="6">
    <location>
        <begin position="9"/>
        <end position="61"/>
    </location>
</feature>
<gene>
    <name evidence="7" type="ORF">F0562_012654</name>
</gene>
<dbReference type="EMBL" id="CM018048">
    <property type="protein sequence ID" value="KAA8522032.1"/>
    <property type="molecule type" value="Genomic_DNA"/>
</dbReference>
<dbReference type="Proteomes" id="UP000325577">
    <property type="component" value="Linkage Group LG5"/>
</dbReference>
<reference evidence="7 8" key="1">
    <citation type="submission" date="2019-09" db="EMBL/GenBank/DDBJ databases">
        <title>A chromosome-level genome assembly of the Chinese tupelo Nyssa sinensis.</title>
        <authorList>
            <person name="Yang X."/>
            <person name="Kang M."/>
            <person name="Yang Y."/>
            <person name="Xiong H."/>
            <person name="Wang M."/>
            <person name="Zhang Z."/>
            <person name="Wang Z."/>
            <person name="Wu H."/>
            <person name="Ma T."/>
            <person name="Liu J."/>
            <person name="Xi Z."/>
        </authorList>
    </citation>
    <scope>NUCLEOTIDE SEQUENCE [LARGE SCALE GENOMIC DNA]</scope>
    <source>
        <strain evidence="7">J267</strain>
        <tissue evidence="7">Leaf</tissue>
    </source>
</reference>
<evidence type="ECO:0000256" key="2">
    <source>
        <dbReference type="ARBA" id="ARBA00022737"/>
    </source>
</evidence>